<dbReference type="Proteomes" id="UP000033995">
    <property type="component" value="Unassembled WGS sequence"/>
</dbReference>
<organism evidence="1 2">
    <name type="scientific">Candidatus Woesebacteria bacterium GW2011_GWA2_33_28</name>
    <dbReference type="NCBI Taxonomy" id="1618561"/>
    <lineage>
        <taxon>Bacteria</taxon>
        <taxon>Candidatus Woeseibacteriota</taxon>
    </lineage>
</organism>
<reference evidence="1 2" key="1">
    <citation type="journal article" date="2015" name="Nature">
        <title>rRNA introns, odd ribosomes, and small enigmatic genomes across a large radiation of phyla.</title>
        <authorList>
            <person name="Brown C.T."/>
            <person name="Hug L.A."/>
            <person name="Thomas B.C."/>
            <person name="Sharon I."/>
            <person name="Castelle C.J."/>
            <person name="Singh A."/>
            <person name="Wilkins M.J."/>
            <person name="Williams K.H."/>
            <person name="Banfield J.F."/>
        </authorList>
    </citation>
    <scope>NUCLEOTIDE SEQUENCE [LARGE SCALE GENOMIC DNA]</scope>
</reference>
<comment type="caution">
    <text evidence="1">The sequence shown here is derived from an EMBL/GenBank/DDBJ whole genome shotgun (WGS) entry which is preliminary data.</text>
</comment>
<accession>A0A0G0A903</accession>
<evidence type="ECO:0000313" key="2">
    <source>
        <dbReference type="Proteomes" id="UP000033995"/>
    </source>
</evidence>
<protein>
    <submittedName>
        <fullName evidence="1">Uncharacterized protein</fullName>
    </submittedName>
</protein>
<dbReference type="AlphaFoldDB" id="A0A0G0A903"/>
<gene>
    <name evidence="1" type="ORF">UR38_C0003G0171</name>
</gene>
<dbReference type="EMBL" id="LBOZ01000003">
    <property type="protein sequence ID" value="KKP47766.1"/>
    <property type="molecule type" value="Genomic_DNA"/>
</dbReference>
<name>A0A0G0A903_9BACT</name>
<evidence type="ECO:0000313" key="1">
    <source>
        <dbReference type="EMBL" id="KKP47766.1"/>
    </source>
</evidence>
<sequence>MTVLFYDKLVVLKGVDKKIEKLVQANDERQELWQMVEEIVHHKVLGCCLTHLPHEHHHQFLEMFHARPHDTKLLEYLDIKSKKDMKKIIKEEIKNLTKDLLLLDSHKV</sequence>
<proteinExistence type="predicted"/>